<sequence length="93" mass="10893">MRAPFQILVIPFKKNINQIKVAIFKRRDSLNWQFIAGGEENNETPLEAAKRESYEEANIKSSLLFFKLSTISSISKNNFKDYHNWNNNIYVIP</sequence>
<proteinExistence type="predicted"/>
<dbReference type="PROSITE" id="PS51462">
    <property type="entry name" value="NUDIX"/>
    <property type="match status" value="1"/>
</dbReference>
<organism evidence="3">
    <name type="scientific">marine sediment metagenome</name>
    <dbReference type="NCBI Taxonomy" id="412755"/>
    <lineage>
        <taxon>unclassified sequences</taxon>
        <taxon>metagenomes</taxon>
        <taxon>ecological metagenomes</taxon>
    </lineage>
</organism>
<dbReference type="GO" id="GO:0016787">
    <property type="term" value="F:hydrolase activity"/>
    <property type="evidence" value="ECO:0007669"/>
    <property type="project" value="UniProtKB-KW"/>
</dbReference>
<dbReference type="InterPro" id="IPR020084">
    <property type="entry name" value="NUDIX_hydrolase_CS"/>
</dbReference>
<dbReference type="SUPFAM" id="SSF55811">
    <property type="entry name" value="Nudix"/>
    <property type="match status" value="1"/>
</dbReference>
<reference evidence="3" key="1">
    <citation type="journal article" date="2014" name="Front. Microbiol.">
        <title>High frequency of phylogenetically diverse reductive dehalogenase-homologous genes in deep subseafloor sedimentary metagenomes.</title>
        <authorList>
            <person name="Kawai M."/>
            <person name="Futagami T."/>
            <person name="Toyoda A."/>
            <person name="Takaki Y."/>
            <person name="Nishi S."/>
            <person name="Hori S."/>
            <person name="Arai W."/>
            <person name="Tsubouchi T."/>
            <person name="Morono Y."/>
            <person name="Uchiyama I."/>
            <person name="Ito T."/>
            <person name="Fujiyama A."/>
            <person name="Inagaki F."/>
            <person name="Takami H."/>
        </authorList>
    </citation>
    <scope>NUCLEOTIDE SEQUENCE</scope>
    <source>
        <strain evidence="3">Expedition CK06-06</strain>
    </source>
</reference>
<dbReference type="AlphaFoldDB" id="X1H7T3"/>
<accession>X1H7T3</accession>
<evidence type="ECO:0000259" key="2">
    <source>
        <dbReference type="PROSITE" id="PS51462"/>
    </source>
</evidence>
<name>X1H7T3_9ZZZZ</name>
<comment type="caution">
    <text evidence="3">The sequence shown here is derived from an EMBL/GenBank/DDBJ whole genome shotgun (WGS) entry which is preliminary data.</text>
</comment>
<dbReference type="EMBL" id="BARU01012456">
    <property type="protein sequence ID" value="GAH41368.1"/>
    <property type="molecule type" value="Genomic_DNA"/>
</dbReference>
<evidence type="ECO:0000256" key="1">
    <source>
        <dbReference type="ARBA" id="ARBA00022801"/>
    </source>
</evidence>
<keyword evidence="1" id="KW-0378">Hydrolase</keyword>
<dbReference type="Pfam" id="PF00293">
    <property type="entry name" value="NUDIX"/>
    <property type="match status" value="1"/>
</dbReference>
<dbReference type="InterPro" id="IPR000086">
    <property type="entry name" value="NUDIX_hydrolase_dom"/>
</dbReference>
<feature type="domain" description="Nudix hydrolase" evidence="2">
    <location>
        <begin position="1"/>
        <end position="93"/>
    </location>
</feature>
<protein>
    <recommendedName>
        <fullName evidence="2">Nudix hydrolase domain-containing protein</fullName>
    </recommendedName>
</protein>
<gene>
    <name evidence="3" type="ORF">S03H2_22958</name>
</gene>
<dbReference type="Gene3D" id="3.90.79.10">
    <property type="entry name" value="Nucleoside Triphosphate Pyrophosphohydrolase"/>
    <property type="match status" value="1"/>
</dbReference>
<dbReference type="InterPro" id="IPR015797">
    <property type="entry name" value="NUDIX_hydrolase-like_dom_sf"/>
</dbReference>
<feature type="non-terminal residue" evidence="3">
    <location>
        <position position="93"/>
    </location>
</feature>
<evidence type="ECO:0000313" key="3">
    <source>
        <dbReference type="EMBL" id="GAH41368.1"/>
    </source>
</evidence>
<dbReference type="PROSITE" id="PS00893">
    <property type="entry name" value="NUDIX_BOX"/>
    <property type="match status" value="1"/>
</dbReference>